<evidence type="ECO:0000313" key="1">
    <source>
        <dbReference type="EMBL" id="KJE93960.1"/>
    </source>
</evidence>
<dbReference type="AlphaFoldDB" id="A0A0D2WQJ4"/>
<dbReference type="PhylomeDB" id="A0A0D2WQJ4"/>
<reference evidence="2" key="1">
    <citation type="submission" date="2011-02" db="EMBL/GenBank/DDBJ databases">
        <title>The Genome Sequence of Capsaspora owczarzaki ATCC 30864.</title>
        <authorList>
            <person name="Russ C."/>
            <person name="Cuomo C."/>
            <person name="Burger G."/>
            <person name="Gray M.W."/>
            <person name="Holland P.W.H."/>
            <person name="King N."/>
            <person name="Lang F.B.F."/>
            <person name="Roger A.J."/>
            <person name="Ruiz-Trillo I."/>
            <person name="Young S.K."/>
            <person name="Zeng Q."/>
            <person name="Gargeya S."/>
            <person name="Alvarado L."/>
            <person name="Berlin A."/>
            <person name="Chapman S.B."/>
            <person name="Chen Z."/>
            <person name="Freedman E."/>
            <person name="Gellesch M."/>
            <person name="Goldberg J."/>
            <person name="Griggs A."/>
            <person name="Gujja S."/>
            <person name="Heilman E."/>
            <person name="Heiman D."/>
            <person name="Howarth C."/>
            <person name="Mehta T."/>
            <person name="Neiman D."/>
            <person name="Pearson M."/>
            <person name="Roberts A."/>
            <person name="Saif S."/>
            <person name="Shea T."/>
            <person name="Shenoy N."/>
            <person name="Sisk P."/>
            <person name="Stolte C."/>
            <person name="Sykes S."/>
            <person name="White J."/>
            <person name="Yandava C."/>
            <person name="Haas B."/>
            <person name="Nusbaum C."/>
            <person name="Birren B."/>
        </authorList>
    </citation>
    <scope>NUCLEOTIDE SEQUENCE</scope>
    <source>
        <strain evidence="2">ATCC 30864</strain>
    </source>
</reference>
<protein>
    <submittedName>
        <fullName evidence="1">Uncharacterized protein</fullName>
    </submittedName>
</protein>
<dbReference type="Proteomes" id="UP000008743">
    <property type="component" value="Unassembled WGS sequence"/>
</dbReference>
<proteinExistence type="predicted"/>
<dbReference type="EMBL" id="KE346366">
    <property type="protein sequence ID" value="KJE93960.1"/>
    <property type="molecule type" value="Genomic_DNA"/>
</dbReference>
<accession>A0A0D2WQJ4</accession>
<gene>
    <name evidence="1" type="ORF">CAOG_004669</name>
</gene>
<organism evidence="1 2">
    <name type="scientific">Capsaspora owczarzaki (strain ATCC 30864)</name>
    <dbReference type="NCBI Taxonomy" id="595528"/>
    <lineage>
        <taxon>Eukaryota</taxon>
        <taxon>Filasterea</taxon>
        <taxon>Capsaspora</taxon>
    </lineage>
</organism>
<dbReference type="RefSeq" id="XP_004347416.1">
    <property type="nucleotide sequence ID" value="XM_004347366.1"/>
</dbReference>
<sequence length="1104" mass="122167">MFNGRARGSIRVESQSTSAEFVRNLQQVLTKLWPRPELFGAEDIVNYSGTQQPVLFWKVADPKGNFNCYDLEAEPLPTGNVMLVQSTSSSDFGCVKRRTTADAFFVQPEKYIPSLAAASWHDISHRPLDLQVEKSPVAVPASQVLPPESSVLEYKQQASRKQDPMPYVYTADDLVSHLRDVGQLLVQQREARLIIGVADSPSHVIGVEISWRFAESLNSAVTTWASELIPSISETPIKISIQPVVNALPGLTPETLATFVVIQIDGSQAQQILAATHGRGQRVKLEDELPSDSKDEVKAHKVLVVLQQDALPLLPPYLRAACEHVQSLSNIFDPAFDTPMAALLSECHAVISGSPDPWSALLDLLAPRVIVSVQFSRGQPLLFIHRLGNPLMSVVAADGRQYEANALGAWLRLQTPKVSRALLRGGMAVRIRLRSSAAIQQGQPDLAEEAIKHMVGHCHFDLQLEVDLQRHASRNRTAMALQPIRRPFAPRIVVIDADFAVSHGREIERLLQTIPMHRVATLPDDPLGAATVLPPSAYSVVVVARLDDALVKGPLFELLNSHMDICDVYLASPPPRHQVLLPPSVSRDEFASQVVRNPPCEVQLEVVPPELSSSPDFDSNILLQAQDWVRNGHPIPWGLLSRDFYAMRSNQTSLVTTILSRLQTGHGLSTLTVAQTLAGAGSTTLLRAVAFKLAKTHVVLWASSPDTLVTPAALEYVRALGREHQLVIVCDLPRNAPASSLRPCSVLWDQADLQPAVLLQLERTEFWNSSIPSHAVASVHLVLDQQEAARVVRCFQCLFPARSDALQGLLQPLAGDCEHDLVLYLATAMYDAPARGILRFLNPLDSTERDEDMFAKHMAFLTLADVPASWEACRSAIPSHDPTWHLLRLVPEESENGGRVRVAVWHPTLVDAVLGLGPFYRDPRSESQVLVDACLASCQTSWIASALAWSALLKRPKSAPFSPFVQRLVSLQKREVLKDDLLGRVLVASTNFVDRETKLHFDIMHSRYLEAIGSPACLPEAKSIMNNAQSHLLFIASRNYGDRLLNQHNRLSLTQREELHRVMIMLFNEEPERFTRDDIRRIRDAVPVANQQSWALRLLTSAPA</sequence>
<evidence type="ECO:0000313" key="2">
    <source>
        <dbReference type="Proteomes" id="UP000008743"/>
    </source>
</evidence>
<dbReference type="InParanoid" id="A0A0D2WQJ4"/>
<name>A0A0D2WQJ4_CAPO3</name>
<keyword evidence="2" id="KW-1185">Reference proteome</keyword>